<sequence length="86" mass="8666">MFTPAPAAHRSGCTSTTFNSIAARPGARGTVSRLWENKTAGGGTRKPGFPVVGGGECDTESSSVGDVLGTYGVIVPLVDPVTASMP</sequence>
<proteinExistence type="predicted"/>
<gene>
    <name evidence="2" type="ORF">TT172_LOCUS1893</name>
</gene>
<protein>
    <submittedName>
        <fullName evidence="2">67531e17-9ecc-4c4a-854d-46103099912f</fullName>
    </submittedName>
</protein>
<evidence type="ECO:0000313" key="2">
    <source>
        <dbReference type="EMBL" id="SPQ19474.1"/>
    </source>
</evidence>
<organism evidence="2 3">
    <name type="scientific">Thermothielavioides terrestris</name>
    <dbReference type="NCBI Taxonomy" id="2587410"/>
    <lineage>
        <taxon>Eukaryota</taxon>
        <taxon>Fungi</taxon>
        <taxon>Dikarya</taxon>
        <taxon>Ascomycota</taxon>
        <taxon>Pezizomycotina</taxon>
        <taxon>Sordariomycetes</taxon>
        <taxon>Sordariomycetidae</taxon>
        <taxon>Sordariales</taxon>
        <taxon>Chaetomiaceae</taxon>
        <taxon>Thermothielavioides</taxon>
    </lineage>
</organism>
<name>A0A3S4C271_9PEZI</name>
<feature type="compositionally biased region" description="Gly residues" evidence="1">
    <location>
        <begin position="40"/>
        <end position="56"/>
    </location>
</feature>
<evidence type="ECO:0000313" key="3">
    <source>
        <dbReference type="Proteomes" id="UP000289323"/>
    </source>
</evidence>
<dbReference type="EMBL" id="OUUZ01000001">
    <property type="protein sequence ID" value="SPQ19474.1"/>
    <property type="molecule type" value="Genomic_DNA"/>
</dbReference>
<dbReference type="AlphaFoldDB" id="A0A3S4C271"/>
<reference evidence="2 3" key="1">
    <citation type="submission" date="2018-04" db="EMBL/GenBank/DDBJ databases">
        <authorList>
            <person name="Huttner S."/>
            <person name="Dainat J."/>
        </authorList>
    </citation>
    <scope>NUCLEOTIDE SEQUENCE [LARGE SCALE GENOMIC DNA]</scope>
</reference>
<evidence type="ECO:0000256" key="1">
    <source>
        <dbReference type="SAM" id="MobiDB-lite"/>
    </source>
</evidence>
<feature type="region of interest" description="Disordered" evidence="1">
    <location>
        <begin position="1"/>
        <end position="21"/>
    </location>
</feature>
<dbReference type="Proteomes" id="UP000289323">
    <property type="component" value="Unassembled WGS sequence"/>
</dbReference>
<feature type="region of interest" description="Disordered" evidence="1">
    <location>
        <begin position="37"/>
        <end position="57"/>
    </location>
</feature>
<accession>A0A3S4C271</accession>